<feature type="compositionally biased region" description="Basic residues" evidence="1">
    <location>
        <begin position="242"/>
        <end position="253"/>
    </location>
</feature>
<comment type="caution">
    <text evidence="2">The sequence shown here is derived from an EMBL/GenBank/DDBJ whole genome shotgun (WGS) entry which is preliminary data.</text>
</comment>
<feature type="compositionally biased region" description="Polar residues" evidence="1">
    <location>
        <begin position="1"/>
        <end position="22"/>
    </location>
</feature>
<gene>
    <name evidence="2" type="ORF">SPIL2461_LOCUS5682</name>
</gene>
<feature type="region of interest" description="Disordered" evidence="1">
    <location>
        <begin position="1456"/>
        <end position="1510"/>
    </location>
</feature>
<evidence type="ECO:0000256" key="1">
    <source>
        <dbReference type="SAM" id="MobiDB-lite"/>
    </source>
</evidence>
<feature type="compositionally biased region" description="Polar residues" evidence="1">
    <location>
        <begin position="208"/>
        <end position="221"/>
    </location>
</feature>
<feature type="region of interest" description="Disordered" evidence="1">
    <location>
        <begin position="1283"/>
        <end position="1310"/>
    </location>
</feature>
<feature type="compositionally biased region" description="Low complexity" evidence="1">
    <location>
        <begin position="273"/>
        <end position="282"/>
    </location>
</feature>
<evidence type="ECO:0000313" key="2">
    <source>
        <dbReference type="EMBL" id="CAE7265048.1"/>
    </source>
</evidence>
<dbReference type="Proteomes" id="UP000649617">
    <property type="component" value="Unassembled WGS sequence"/>
</dbReference>
<accession>A0A812MRB2</accession>
<feature type="compositionally biased region" description="Basic and acidic residues" evidence="1">
    <location>
        <begin position="80"/>
        <end position="114"/>
    </location>
</feature>
<feature type="compositionally biased region" description="Basic and acidic residues" evidence="1">
    <location>
        <begin position="1196"/>
        <end position="1212"/>
    </location>
</feature>
<feature type="compositionally biased region" description="Basic and acidic residues" evidence="1">
    <location>
        <begin position="1295"/>
        <end position="1309"/>
    </location>
</feature>
<feature type="region of interest" description="Disordered" evidence="1">
    <location>
        <begin position="44"/>
        <end position="119"/>
    </location>
</feature>
<dbReference type="OrthoDB" id="437762at2759"/>
<feature type="region of interest" description="Disordered" evidence="1">
    <location>
        <begin position="201"/>
        <end position="257"/>
    </location>
</feature>
<feature type="region of interest" description="Disordered" evidence="1">
    <location>
        <begin position="273"/>
        <end position="344"/>
    </location>
</feature>
<evidence type="ECO:0000313" key="3">
    <source>
        <dbReference type="Proteomes" id="UP000649617"/>
    </source>
</evidence>
<name>A0A812MRB2_SYMPI</name>
<feature type="compositionally biased region" description="Polar residues" evidence="1">
    <location>
        <begin position="1283"/>
        <end position="1294"/>
    </location>
</feature>
<feature type="compositionally biased region" description="Polar residues" evidence="1">
    <location>
        <begin position="156"/>
        <end position="165"/>
    </location>
</feature>
<proteinExistence type="predicted"/>
<reference evidence="2" key="1">
    <citation type="submission" date="2021-02" db="EMBL/GenBank/DDBJ databases">
        <authorList>
            <person name="Dougan E. K."/>
            <person name="Rhodes N."/>
            <person name="Thang M."/>
            <person name="Chan C."/>
        </authorList>
    </citation>
    <scope>NUCLEOTIDE SEQUENCE</scope>
</reference>
<sequence>MQTTTASFASSAQQTQHSNGSDTWRVDFASQAKKMGQEVLAALAAPAEQSPFDEVRKPEAGSRLAWTEIREDAQQAPQEVKTEAKPGKTEAKPEAKPEAKTEPQEEIKAEKAEEPQSLGSLGCRLMMAEAGRGLQGVASCKRTALCCLQPRKPKDSTPSAPSSPRNAGGAGGKKSLFTAVKALMQVARDDEGSKLAQMLGAVTDRRSASPSVESELQSRGSRGSGLTDANSSRKGTPEPGGRRKSSNAHKGHRSQTALVKAAAAFKSALSAVAGATDTTTGGNRRLSVAERMAMTSGSRPTDKDKESTEERSDGRIQDKARSPTKQAEKGGQEAEVAQKPDTPVHEFAAQRRERGHGRWKWQSQPFEAPLCSFQELVNVENNPTPLSEAMERVRSLAGGQNFTWERSSGAYGGRPTVPVTTLLIEPKQLFRPMFQFDPRSFHTFKLAWRHYLDFGSTDYRVIVGGELERWCQRCKTAIEKPFNAVYWLLLMIGSHYRESLASRRVVSKLEDPPEQVPIICIDSFVALSALLFSPERQVLYAGVDPTPSYLRWLQYIGDQYTFNKAPEMPDSHTVFEMNEFLDLPAVIIFYGRPQHRGRESDPLAWVNSPALIKSYIARYSEDNKCGCQVELAARLYTYSCSLGCCTTSPSNQNVDSEPDKTGNDAEKWYCWNGLKVCEIGVPVPHTQASFLSPFVSTRQVAFLCPAHGPDRLSKNTSPRAHRQVHRGDSKNSVAASHLDGEGDVVDEQTRSSSQKTMSLISNMDGGLESGAPSEVASDAGDDEDSDSRKSWSFNTQMGGFSGGPSPRSEKTSPGQRCTCGQYIHASQQQGLGKKDKQAKSSQGDSMVTAGAEAQEVRQALSALGEYDLLHTFVGLMSGGLNMAKSVLRLHFSIDPAAYQNLPEPACKQWDVGLMPWYREFHRMDMHSRSRHGMLLASLLRGMLGDGLTSGLHDESLDMLRLPLPIFSFDKAAGRAAGHVHHGADAFNSTSADGFLFMCSGCVLMSFHKSYPFGPLARSGKLFLPGSLFDGLEALMPRMRCRAFPAVCAAAAAILACQCVNELGFVAGQFFREPRRVSGRIQLQALKRLSKKEKIMTNVANMKKMGTRRLSSKLINKQLKKVNSIARDDDWVNEFLSFSRPQPVGGEYVMPPEVAKAALEEIYGSGPDLQNIDLDELEEDEDESYYAGQQPYGQAERQQDVDELERMRRKADPSKSPGQTKSTAKVRWTMVPGVQKYVGAVPRNIAAGKTSTLSSSSHQSHQDVWISGGSIQYDYEEKPWSHSFMRSQSQDSIMSNDDKPERQAEADARSGSKAVPKRFLNNVQVCCALVGCESPLGLKHHFEAFNQWCHSAHLLPFVKRCYRRCGIAGLAAGQHVGHHKKGANPFYPLVLPTVPTVCYGHCYPLHKVFQYFYAGTEKILCSIDDSKAVEADRATWGLAPGQDRLNNQCWFKVADDHDIPRDESPTAKPSPAKQMRMLLTAGGLPGPSDSSDALARPTSAMREPSKGKGSL</sequence>
<feature type="region of interest" description="Disordered" evidence="1">
    <location>
        <begin position="1178"/>
        <end position="1223"/>
    </location>
</feature>
<feature type="compositionally biased region" description="Basic and acidic residues" evidence="1">
    <location>
        <begin position="300"/>
        <end position="344"/>
    </location>
</feature>
<protein>
    <submittedName>
        <fullName evidence="2">Uncharacterized protein</fullName>
    </submittedName>
</protein>
<keyword evidence="3" id="KW-1185">Reference proteome</keyword>
<feature type="region of interest" description="Disordered" evidence="1">
    <location>
        <begin position="711"/>
        <end position="847"/>
    </location>
</feature>
<feature type="region of interest" description="Disordered" evidence="1">
    <location>
        <begin position="1"/>
        <end position="23"/>
    </location>
</feature>
<organism evidence="2 3">
    <name type="scientific">Symbiodinium pilosum</name>
    <name type="common">Dinoflagellate</name>
    <dbReference type="NCBI Taxonomy" id="2952"/>
    <lineage>
        <taxon>Eukaryota</taxon>
        <taxon>Sar</taxon>
        <taxon>Alveolata</taxon>
        <taxon>Dinophyceae</taxon>
        <taxon>Suessiales</taxon>
        <taxon>Symbiodiniaceae</taxon>
        <taxon>Symbiodinium</taxon>
    </lineage>
</organism>
<dbReference type="EMBL" id="CAJNIZ010008202">
    <property type="protein sequence ID" value="CAE7265048.1"/>
    <property type="molecule type" value="Genomic_DNA"/>
</dbReference>
<feature type="compositionally biased region" description="Polar residues" evidence="1">
    <location>
        <begin position="750"/>
        <end position="761"/>
    </location>
</feature>
<feature type="region of interest" description="Disordered" evidence="1">
    <location>
        <begin position="149"/>
        <end position="173"/>
    </location>
</feature>